<feature type="transmembrane region" description="Helical" evidence="6">
    <location>
        <begin position="143"/>
        <end position="167"/>
    </location>
</feature>
<evidence type="ECO:0000256" key="4">
    <source>
        <dbReference type="ARBA" id="ARBA00022989"/>
    </source>
</evidence>
<feature type="transmembrane region" description="Helical" evidence="6">
    <location>
        <begin position="73"/>
        <end position="92"/>
    </location>
</feature>
<comment type="subcellular location">
    <subcellularLocation>
        <location evidence="1">Membrane</location>
        <topology evidence="1">Multi-pass membrane protein</topology>
    </subcellularLocation>
</comment>
<proteinExistence type="inferred from homology"/>
<feature type="transmembrane region" description="Helical" evidence="6">
    <location>
        <begin position="265"/>
        <end position="281"/>
    </location>
</feature>
<reference evidence="8" key="1">
    <citation type="submission" date="2016-11" db="EMBL/GenBank/DDBJ databases">
        <title>Mesorhizobium oceanicum sp. nov., isolated from deep seawater in South China Sea.</title>
        <authorList>
            <person name="Fu G.-Y."/>
        </authorList>
    </citation>
    <scope>NUCLEOTIDE SEQUENCE [LARGE SCALE GENOMIC DNA]</scope>
    <source>
        <strain evidence="8">B7</strain>
    </source>
</reference>
<organism evidence="7 8">
    <name type="scientific">Aquibium oceanicum</name>
    <dbReference type="NCBI Taxonomy" id="1670800"/>
    <lineage>
        <taxon>Bacteria</taxon>
        <taxon>Pseudomonadati</taxon>
        <taxon>Pseudomonadota</taxon>
        <taxon>Alphaproteobacteria</taxon>
        <taxon>Hyphomicrobiales</taxon>
        <taxon>Phyllobacteriaceae</taxon>
        <taxon>Aquibium</taxon>
    </lineage>
</organism>
<feature type="transmembrane region" description="Helical" evidence="6">
    <location>
        <begin position="232"/>
        <end position="258"/>
    </location>
</feature>
<keyword evidence="5 6" id="KW-0472">Membrane</keyword>
<feature type="transmembrane region" description="Helical" evidence="6">
    <location>
        <begin position="43"/>
        <end position="61"/>
    </location>
</feature>
<protein>
    <recommendedName>
        <fullName evidence="9">AI-2E family transporter</fullName>
    </recommendedName>
</protein>
<evidence type="ECO:0000256" key="1">
    <source>
        <dbReference type="ARBA" id="ARBA00004141"/>
    </source>
</evidence>
<evidence type="ECO:0000256" key="3">
    <source>
        <dbReference type="ARBA" id="ARBA00022692"/>
    </source>
</evidence>
<feature type="transmembrane region" description="Helical" evidence="6">
    <location>
        <begin position="301"/>
        <end position="332"/>
    </location>
</feature>
<dbReference type="Pfam" id="PF01594">
    <property type="entry name" value="AI-2E_transport"/>
    <property type="match status" value="1"/>
</dbReference>
<accession>A0A1L3SMV4</accession>
<feature type="transmembrane region" description="Helical" evidence="6">
    <location>
        <begin position="21"/>
        <end position="37"/>
    </location>
</feature>
<dbReference type="InterPro" id="IPR002549">
    <property type="entry name" value="AI-2E-like"/>
</dbReference>
<name>A0A1L3SMV4_9HYPH</name>
<dbReference type="GO" id="GO:0055085">
    <property type="term" value="P:transmembrane transport"/>
    <property type="evidence" value="ECO:0007669"/>
    <property type="project" value="TreeGrafter"/>
</dbReference>
<dbReference type="GO" id="GO:0016020">
    <property type="term" value="C:membrane"/>
    <property type="evidence" value="ECO:0007669"/>
    <property type="project" value="UniProtKB-SubCell"/>
</dbReference>
<dbReference type="AlphaFoldDB" id="A0A1L3SMV4"/>
<keyword evidence="4 6" id="KW-1133">Transmembrane helix</keyword>
<keyword evidence="3 6" id="KW-0812">Transmembrane</keyword>
<gene>
    <name evidence="7" type="ORF">BSQ44_04560</name>
</gene>
<dbReference type="PANTHER" id="PTHR21716">
    <property type="entry name" value="TRANSMEMBRANE PROTEIN"/>
    <property type="match status" value="1"/>
</dbReference>
<dbReference type="OrthoDB" id="5761230at2"/>
<evidence type="ECO:0000256" key="2">
    <source>
        <dbReference type="ARBA" id="ARBA00009773"/>
    </source>
</evidence>
<dbReference type="RefSeq" id="WP_072602148.1">
    <property type="nucleotide sequence ID" value="NZ_CP018171.1"/>
</dbReference>
<dbReference type="Proteomes" id="UP000182840">
    <property type="component" value="Chromosome"/>
</dbReference>
<keyword evidence="8" id="KW-1185">Reference proteome</keyword>
<dbReference type="KEGG" id="meso:BSQ44_04560"/>
<evidence type="ECO:0008006" key="9">
    <source>
        <dbReference type="Google" id="ProtNLM"/>
    </source>
</evidence>
<evidence type="ECO:0000313" key="7">
    <source>
        <dbReference type="EMBL" id="APH70739.1"/>
    </source>
</evidence>
<sequence>MRDESGGIGHEQQMGDFARKCVIAVLVASLAFLFWQLRHTLVIGFAAIVVAALLVAAGELVRRLLPVSHRMAVSIAVVVILLLLGGLGWFAWPQIRTQSSDLLQRVPEAIRMLEDRYGISLPDSLGELNEIQNTIFGRIWRDVLSMAGTVASVLTGVVLIVVAGVFLANKPSLYSEGVVLLVPPAQHRRARIALKRTGHGLKLWLLAQLLSMSIVGALVGLGAWWLGLPAPLALALIAFLTEFVPLAGPVAGAIPGLLVASAQGVDTLFWTMLLYLAVQQIESNLITPLVQREVVSVPPALFMLSVVAMGALFGVVGVLLAGPLTVAAYALVRALYVEGVLDEEIDSSRGV</sequence>
<dbReference type="PANTHER" id="PTHR21716:SF62">
    <property type="entry name" value="TRANSPORT PROTEIN YDBI-RELATED"/>
    <property type="match status" value="1"/>
</dbReference>
<evidence type="ECO:0000256" key="6">
    <source>
        <dbReference type="SAM" id="Phobius"/>
    </source>
</evidence>
<feature type="transmembrane region" description="Helical" evidence="6">
    <location>
        <begin position="203"/>
        <end position="226"/>
    </location>
</feature>
<dbReference type="EMBL" id="CP018171">
    <property type="protein sequence ID" value="APH70739.1"/>
    <property type="molecule type" value="Genomic_DNA"/>
</dbReference>
<comment type="similarity">
    <text evidence="2">Belongs to the autoinducer-2 exporter (AI-2E) (TC 2.A.86) family.</text>
</comment>
<evidence type="ECO:0000256" key="5">
    <source>
        <dbReference type="ARBA" id="ARBA00023136"/>
    </source>
</evidence>
<evidence type="ECO:0000313" key="8">
    <source>
        <dbReference type="Proteomes" id="UP000182840"/>
    </source>
</evidence>
<dbReference type="STRING" id="1670800.BSQ44_04560"/>